<sequence>MEAITWLPLMFLILCSVRGELLPNIGAHLMNCMESDREALIDFKNGLHDPANRLSSWKGSNCCHWRGISCENTTGAVIAVDLRNPHPTYNYNDESLDSGAIPLNLANLSSLQYLDVSCDDIWEESSLFVDNLKCSSGSIPPPTFLNLISLVVLDLSDNQFLPKVLDFLVNVSSLVTLDMSNNWLDGRIPLDFSELPNLQFLYLGASGLSESCHQMLGGRWEKIQDLDFGRNDLHRKLPSSIGNLTFLSHLDLSGNSVDGGIPSSIGKLCNLILLDVSDNYINETLPKFLEGIEICLSRKPFPILQSFDLSYNYLVGNLPEWLGHIENLVELDLSLNYLNGQIPAFFGSLQNLSRGPLPSLQYLDLSDDYLVGNLPEWLCQLENLVNLNLWCNSLNGSIAASFGSLQNLSRRPLPNLQSLDLSDNHLVGKLPKWLAQLENLIELDLSNNSLYGPIPTSFGILQQNLTILLLGGNELNGTLLESLGQLSGLRKFNVSSNQLTGLFSCNEFLPFGSFISDLAQVTKAGNIVPGLEVFDLSNNNLRGSIPSSIGNCSDLSALDISNNHLSGTIRTFLGQLRGLKTLHLNDNRLYGQLPSSFQNLSSLATLNLGNNRLNGRIPPWIGKVFESLRILGLRPNSFSRELPVCYQI</sequence>
<feature type="domain" description="Leucine-rich repeat-containing N-terminal plant-type" evidence="13">
    <location>
        <begin position="34"/>
        <end position="70"/>
    </location>
</feature>
<evidence type="ECO:0000256" key="7">
    <source>
        <dbReference type="ARBA" id="ARBA00022737"/>
    </source>
</evidence>
<evidence type="ECO:0000256" key="1">
    <source>
        <dbReference type="ARBA" id="ARBA00004251"/>
    </source>
</evidence>
<name>A0ABM4A2D4_ZIZJJ</name>
<reference evidence="15" key="2">
    <citation type="submission" date="2025-08" db="UniProtKB">
        <authorList>
            <consortium name="RefSeq"/>
        </authorList>
    </citation>
    <scope>IDENTIFICATION</scope>
    <source>
        <tissue evidence="15">Seedling</tissue>
    </source>
</reference>
<dbReference type="Gene3D" id="3.80.10.10">
    <property type="entry name" value="Ribonuclease Inhibitor"/>
    <property type="match status" value="6"/>
</dbReference>
<keyword evidence="11" id="KW-0325">Glycoprotein</keyword>
<dbReference type="InterPro" id="IPR013210">
    <property type="entry name" value="LRR_N_plant-typ"/>
</dbReference>
<evidence type="ECO:0000256" key="12">
    <source>
        <dbReference type="SAM" id="SignalP"/>
    </source>
</evidence>
<keyword evidence="10" id="KW-0675">Receptor</keyword>
<keyword evidence="7" id="KW-0677">Repeat</keyword>
<keyword evidence="9" id="KW-0472">Membrane</keyword>
<keyword evidence="4" id="KW-0433">Leucine-rich repeat</keyword>
<keyword evidence="8" id="KW-1133">Transmembrane helix</keyword>
<evidence type="ECO:0000259" key="13">
    <source>
        <dbReference type="Pfam" id="PF08263"/>
    </source>
</evidence>
<dbReference type="Pfam" id="PF00560">
    <property type="entry name" value="LRR_1"/>
    <property type="match status" value="9"/>
</dbReference>
<reference evidence="14" key="1">
    <citation type="submission" date="2025-05" db="UniProtKB">
        <authorList>
            <consortium name="RefSeq"/>
        </authorList>
    </citation>
    <scope>NUCLEOTIDE SEQUENCE [LARGE SCALE GENOMIC DNA]</scope>
</reference>
<evidence type="ECO:0000313" key="15">
    <source>
        <dbReference type="RefSeq" id="XP_060670885.1"/>
    </source>
</evidence>
<evidence type="ECO:0000256" key="4">
    <source>
        <dbReference type="ARBA" id="ARBA00022614"/>
    </source>
</evidence>
<dbReference type="PANTHER" id="PTHR48052">
    <property type="entry name" value="UNNAMED PRODUCT"/>
    <property type="match status" value="1"/>
</dbReference>
<comment type="similarity">
    <text evidence="2">Belongs to the RLP family.</text>
</comment>
<evidence type="ECO:0000256" key="2">
    <source>
        <dbReference type="ARBA" id="ARBA00009592"/>
    </source>
</evidence>
<dbReference type="InterPro" id="IPR032675">
    <property type="entry name" value="LRR_dom_sf"/>
</dbReference>
<dbReference type="Pfam" id="PF13855">
    <property type="entry name" value="LRR_8"/>
    <property type="match status" value="1"/>
</dbReference>
<dbReference type="Pfam" id="PF08263">
    <property type="entry name" value="LRRNT_2"/>
    <property type="match status" value="1"/>
</dbReference>
<dbReference type="InterPro" id="IPR003591">
    <property type="entry name" value="Leu-rich_rpt_typical-subtyp"/>
</dbReference>
<dbReference type="InterPro" id="IPR001611">
    <property type="entry name" value="Leu-rich_rpt"/>
</dbReference>
<dbReference type="PANTHER" id="PTHR48052:SF8">
    <property type="entry name" value="LRR RECEPTOR-LIKE SERINE_THREONINE-PROTEIN KINASE FLS2"/>
    <property type="match status" value="1"/>
</dbReference>
<dbReference type="PRINTS" id="PR00019">
    <property type="entry name" value="LEURICHRPT"/>
</dbReference>
<keyword evidence="14" id="KW-1185">Reference proteome</keyword>
<organism evidence="14 15">
    <name type="scientific">Ziziphus jujuba</name>
    <name type="common">Chinese jujube</name>
    <name type="synonym">Ziziphus sativa</name>
    <dbReference type="NCBI Taxonomy" id="326968"/>
    <lineage>
        <taxon>Eukaryota</taxon>
        <taxon>Viridiplantae</taxon>
        <taxon>Streptophyta</taxon>
        <taxon>Embryophyta</taxon>
        <taxon>Tracheophyta</taxon>
        <taxon>Spermatophyta</taxon>
        <taxon>Magnoliopsida</taxon>
        <taxon>eudicotyledons</taxon>
        <taxon>Gunneridae</taxon>
        <taxon>Pentapetalae</taxon>
        <taxon>rosids</taxon>
        <taxon>fabids</taxon>
        <taxon>Rosales</taxon>
        <taxon>Rhamnaceae</taxon>
        <taxon>Paliureae</taxon>
        <taxon>Ziziphus</taxon>
    </lineage>
</organism>
<evidence type="ECO:0000256" key="10">
    <source>
        <dbReference type="ARBA" id="ARBA00023170"/>
    </source>
</evidence>
<gene>
    <name evidence="15" type="primary">LOC132800683</name>
</gene>
<evidence type="ECO:0000256" key="8">
    <source>
        <dbReference type="ARBA" id="ARBA00022989"/>
    </source>
</evidence>
<keyword evidence="3" id="KW-1003">Cell membrane</keyword>
<proteinExistence type="inferred from homology"/>
<dbReference type="RefSeq" id="XP_060670885.1">
    <property type="nucleotide sequence ID" value="XM_060814902.1"/>
</dbReference>
<keyword evidence="5" id="KW-0812">Transmembrane</keyword>
<feature type="signal peptide" evidence="12">
    <location>
        <begin position="1"/>
        <end position="19"/>
    </location>
</feature>
<evidence type="ECO:0000256" key="5">
    <source>
        <dbReference type="ARBA" id="ARBA00022692"/>
    </source>
</evidence>
<evidence type="ECO:0000256" key="3">
    <source>
        <dbReference type="ARBA" id="ARBA00022475"/>
    </source>
</evidence>
<accession>A0ABM4A2D4</accession>
<evidence type="ECO:0000256" key="11">
    <source>
        <dbReference type="ARBA" id="ARBA00023180"/>
    </source>
</evidence>
<comment type="subcellular location">
    <subcellularLocation>
        <location evidence="1">Cell membrane</location>
        <topology evidence="1">Single-pass type I membrane protein</topology>
    </subcellularLocation>
</comment>
<protein>
    <submittedName>
        <fullName evidence="15">Receptor-like protein EIX2</fullName>
    </submittedName>
</protein>
<feature type="chain" id="PRO_5046925276" evidence="12">
    <location>
        <begin position="20"/>
        <end position="648"/>
    </location>
</feature>
<dbReference type="SMART" id="SM00369">
    <property type="entry name" value="LRR_TYP"/>
    <property type="match status" value="8"/>
</dbReference>
<evidence type="ECO:0000256" key="6">
    <source>
        <dbReference type="ARBA" id="ARBA00022729"/>
    </source>
</evidence>
<keyword evidence="6 12" id="KW-0732">Signal</keyword>
<dbReference type="SUPFAM" id="SSF52047">
    <property type="entry name" value="RNI-like"/>
    <property type="match status" value="2"/>
</dbReference>
<evidence type="ECO:0000256" key="9">
    <source>
        <dbReference type="ARBA" id="ARBA00023136"/>
    </source>
</evidence>
<dbReference type="Proteomes" id="UP001652623">
    <property type="component" value="Chromosome 2"/>
</dbReference>
<evidence type="ECO:0000313" key="14">
    <source>
        <dbReference type="Proteomes" id="UP001652623"/>
    </source>
</evidence>
<dbReference type="GeneID" id="132800683"/>